<dbReference type="GO" id="GO:0031956">
    <property type="term" value="F:medium-chain fatty acid-CoA ligase activity"/>
    <property type="evidence" value="ECO:0007669"/>
    <property type="project" value="TreeGrafter"/>
</dbReference>
<dbReference type="RefSeq" id="WP_318978596.1">
    <property type="nucleotide sequence ID" value="NZ_AP023366.1"/>
</dbReference>
<comment type="similarity">
    <text evidence="1">Belongs to the ATP-dependent AMP-binding enzyme family.</text>
</comment>
<dbReference type="Proteomes" id="UP000593802">
    <property type="component" value="Chromosome"/>
</dbReference>
<dbReference type="Gene3D" id="3.30.300.30">
    <property type="match status" value="1"/>
</dbReference>
<dbReference type="PANTHER" id="PTHR43201:SF5">
    <property type="entry name" value="MEDIUM-CHAIN ACYL-COA LIGASE ACSF2, MITOCHONDRIAL"/>
    <property type="match status" value="1"/>
</dbReference>
<protein>
    <recommendedName>
        <fullName evidence="3">AMP-binding enzyme C-terminal domain-containing protein</fullName>
    </recommendedName>
</protein>
<dbReference type="SUPFAM" id="SSF56801">
    <property type="entry name" value="Acetyl-CoA synthetase-like"/>
    <property type="match status" value="1"/>
</dbReference>
<dbReference type="PANTHER" id="PTHR43201">
    <property type="entry name" value="ACYL-COA SYNTHETASE"/>
    <property type="match status" value="1"/>
</dbReference>
<dbReference type="InterPro" id="IPR025110">
    <property type="entry name" value="AMP-bd_C"/>
</dbReference>
<dbReference type="AlphaFoldDB" id="A0A7I8D7L8"/>
<sequence length="97" mass="10940">MYSVEVEQVLYGYPSVLEAAVIGVPHEVWGEMVAAVIVPKPGQTIDLEELQAFCRQSLAGYKIPRKLFLVDQIPRNASGKVLKYKLREELIEQPQVK</sequence>
<dbReference type="InterPro" id="IPR045851">
    <property type="entry name" value="AMP-bd_C_sf"/>
</dbReference>
<feature type="domain" description="AMP-binding enzyme C-terminal" evidence="3">
    <location>
        <begin position="5"/>
        <end position="80"/>
    </location>
</feature>
<gene>
    <name evidence="4" type="ORF">skT53_11230</name>
</gene>
<reference evidence="4 5" key="1">
    <citation type="submission" date="2020-08" db="EMBL/GenBank/DDBJ databases">
        <title>Complete Genome Sequence of Effusibacillus dendaii Strain skT53, Isolated from Farmland soil.</title>
        <authorList>
            <person name="Konishi T."/>
            <person name="Kawasaki H."/>
        </authorList>
    </citation>
    <scope>NUCLEOTIDE SEQUENCE [LARGE SCALE GENOMIC DNA]</scope>
    <source>
        <strain evidence="5">skT53</strain>
    </source>
</reference>
<keyword evidence="2" id="KW-0436">Ligase</keyword>
<dbReference type="Pfam" id="PF13193">
    <property type="entry name" value="AMP-binding_C"/>
    <property type="match status" value="1"/>
</dbReference>
<dbReference type="FunFam" id="3.30.300.30:FF:000008">
    <property type="entry name" value="2,3-dihydroxybenzoate-AMP ligase"/>
    <property type="match status" value="1"/>
</dbReference>
<dbReference type="GO" id="GO:0006631">
    <property type="term" value="P:fatty acid metabolic process"/>
    <property type="evidence" value="ECO:0007669"/>
    <property type="project" value="TreeGrafter"/>
</dbReference>
<name>A0A7I8D7L8_9BACL</name>
<evidence type="ECO:0000256" key="2">
    <source>
        <dbReference type="ARBA" id="ARBA00022598"/>
    </source>
</evidence>
<proteinExistence type="inferred from homology"/>
<keyword evidence="5" id="KW-1185">Reference proteome</keyword>
<dbReference type="KEGG" id="eff:skT53_11230"/>
<evidence type="ECO:0000259" key="3">
    <source>
        <dbReference type="Pfam" id="PF13193"/>
    </source>
</evidence>
<evidence type="ECO:0000313" key="4">
    <source>
        <dbReference type="EMBL" id="BCJ86138.1"/>
    </source>
</evidence>
<organism evidence="4 5">
    <name type="scientific">Effusibacillus dendaii</name>
    <dbReference type="NCBI Taxonomy" id="2743772"/>
    <lineage>
        <taxon>Bacteria</taxon>
        <taxon>Bacillati</taxon>
        <taxon>Bacillota</taxon>
        <taxon>Bacilli</taxon>
        <taxon>Bacillales</taxon>
        <taxon>Alicyclobacillaceae</taxon>
        <taxon>Effusibacillus</taxon>
    </lineage>
</organism>
<evidence type="ECO:0000256" key="1">
    <source>
        <dbReference type="ARBA" id="ARBA00006432"/>
    </source>
</evidence>
<dbReference type="EMBL" id="AP023366">
    <property type="protein sequence ID" value="BCJ86138.1"/>
    <property type="molecule type" value="Genomic_DNA"/>
</dbReference>
<accession>A0A7I8D7L8</accession>
<evidence type="ECO:0000313" key="5">
    <source>
        <dbReference type="Proteomes" id="UP000593802"/>
    </source>
</evidence>